<evidence type="ECO:0000259" key="2">
    <source>
        <dbReference type="PROSITE" id="PS50069"/>
    </source>
</evidence>
<feature type="domain" description="Cullin family profile" evidence="2">
    <location>
        <begin position="1"/>
        <end position="41"/>
    </location>
</feature>
<protein>
    <submittedName>
        <fullName evidence="5">Cullin-5 (inferred by orthology to a C. elegans protein)</fullName>
    </submittedName>
</protein>
<dbReference type="SUPFAM" id="SSF75632">
    <property type="entry name" value="Cullin homology domain"/>
    <property type="match status" value="1"/>
</dbReference>
<dbReference type="GO" id="GO:0031625">
    <property type="term" value="F:ubiquitin protein ligase binding"/>
    <property type="evidence" value="ECO:0007669"/>
    <property type="project" value="InterPro"/>
</dbReference>
<dbReference type="PROSITE" id="PS50069">
    <property type="entry name" value="CULLIN_2"/>
    <property type="match status" value="1"/>
</dbReference>
<dbReference type="EMBL" id="UYRR01041566">
    <property type="protein sequence ID" value="VDK81386.1"/>
    <property type="molecule type" value="Genomic_DNA"/>
</dbReference>
<dbReference type="Proteomes" id="UP000267096">
    <property type="component" value="Unassembled WGS sequence"/>
</dbReference>
<evidence type="ECO:0000313" key="5">
    <source>
        <dbReference type="WBParaSite" id="ASIM_0002157701-mRNA-1"/>
    </source>
</evidence>
<reference evidence="3 4" key="2">
    <citation type="submission" date="2018-11" db="EMBL/GenBank/DDBJ databases">
        <authorList>
            <consortium name="Pathogen Informatics"/>
        </authorList>
    </citation>
    <scope>NUCLEOTIDE SEQUENCE [LARGE SCALE GENOMIC DNA]</scope>
</reference>
<reference evidence="5" key="1">
    <citation type="submission" date="2017-02" db="UniProtKB">
        <authorList>
            <consortium name="WormBaseParasite"/>
        </authorList>
    </citation>
    <scope>IDENTIFICATION</scope>
</reference>
<proteinExistence type="inferred from homology"/>
<organism evidence="5">
    <name type="scientific">Anisakis simplex</name>
    <name type="common">Herring worm</name>
    <dbReference type="NCBI Taxonomy" id="6269"/>
    <lineage>
        <taxon>Eukaryota</taxon>
        <taxon>Metazoa</taxon>
        <taxon>Ecdysozoa</taxon>
        <taxon>Nematoda</taxon>
        <taxon>Chromadorea</taxon>
        <taxon>Rhabditida</taxon>
        <taxon>Spirurina</taxon>
        <taxon>Ascaridomorpha</taxon>
        <taxon>Ascaridoidea</taxon>
        <taxon>Anisakidae</taxon>
        <taxon>Anisakis</taxon>
        <taxon>Anisakis simplex complex</taxon>
    </lineage>
</organism>
<dbReference type="WBParaSite" id="ASIM_0002157701-mRNA-1">
    <property type="protein sequence ID" value="ASIM_0002157701-mRNA-1"/>
    <property type="gene ID" value="ASIM_0002157701"/>
</dbReference>
<sequence>MQVQMPRELEEFIPEVDEFYKKQHSGRKLQWLHHWSHGTVKNIESESWLVAETCAARLAQSVEHQTLNLAVA</sequence>
<keyword evidence="4" id="KW-1185">Reference proteome</keyword>
<dbReference type="Pfam" id="PF26557">
    <property type="entry name" value="Cullin_AB"/>
    <property type="match status" value="1"/>
</dbReference>
<accession>A0A0M3KKP6</accession>
<dbReference type="GO" id="GO:0006511">
    <property type="term" value="P:ubiquitin-dependent protein catabolic process"/>
    <property type="evidence" value="ECO:0007669"/>
    <property type="project" value="InterPro"/>
</dbReference>
<evidence type="ECO:0000256" key="1">
    <source>
        <dbReference type="PROSITE-ProRule" id="PRU00330"/>
    </source>
</evidence>
<dbReference type="InterPro" id="IPR059120">
    <property type="entry name" value="Cullin-like_AB"/>
</dbReference>
<evidence type="ECO:0000313" key="3">
    <source>
        <dbReference type="EMBL" id="VDK81386.1"/>
    </source>
</evidence>
<dbReference type="InterPro" id="IPR036317">
    <property type="entry name" value="Cullin_homology_sf"/>
</dbReference>
<gene>
    <name evidence="3" type="ORF">ASIM_LOCUS20944</name>
</gene>
<comment type="similarity">
    <text evidence="1">Belongs to the cullin family.</text>
</comment>
<evidence type="ECO:0000313" key="4">
    <source>
        <dbReference type="Proteomes" id="UP000267096"/>
    </source>
</evidence>
<dbReference type="Gene3D" id="4.10.1030.10">
    <property type="entry name" value="Ring Box Chain A, domain 5"/>
    <property type="match status" value="1"/>
</dbReference>
<name>A0A0M3KKP6_ANISI</name>
<dbReference type="OrthoDB" id="27073at2759"/>
<dbReference type="InterPro" id="IPR016158">
    <property type="entry name" value="Cullin_homology"/>
</dbReference>
<dbReference type="AlphaFoldDB" id="A0A0M3KKP6"/>